<sequence>MLLYFFLPFDFFLPFFLQFGFFLSFVSFSVSSLYFLSVIALYVSYIFPSMFFSPAFFPIFLFLFLFSSFYLISFTFLFILSFLPSFHPVLFIYISFFANLILCLCLSIKHLSPLFLPSIRFPSFMSFGSFASFPYFLLCYFISFHNTAAMASLISQSKMQKQRPPLHISQKYH</sequence>
<protein>
    <submittedName>
        <fullName evidence="2">SLC26A1</fullName>
    </submittedName>
</protein>
<keyword evidence="1" id="KW-0472">Membrane</keyword>
<dbReference type="Proteomes" id="UP000597762">
    <property type="component" value="Unassembled WGS sequence"/>
</dbReference>
<name>A0A812CV38_ACAPH</name>
<evidence type="ECO:0000313" key="2">
    <source>
        <dbReference type="EMBL" id="CAE1279055.1"/>
    </source>
</evidence>
<keyword evidence="1" id="KW-1133">Transmembrane helix</keyword>
<feature type="transmembrane region" description="Helical" evidence="1">
    <location>
        <begin position="90"/>
        <end position="112"/>
    </location>
</feature>
<keyword evidence="1" id="KW-0812">Transmembrane</keyword>
<accession>A0A812CV38</accession>
<comment type="caution">
    <text evidence="2">The sequence shown here is derived from an EMBL/GenBank/DDBJ whole genome shotgun (WGS) entry which is preliminary data.</text>
</comment>
<gene>
    <name evidence="2" type="ORF">SPHA_41600</name>
</gene>
<dbReference type="EMBL" id="CAHIKZ030002002">
    <property type="protein sequence ID" value="CAE1279055.1"/>
    <property type="molecule type" value="Genomic_DNA"/>
</dbReference>
<dbReference type="AlphaFoldDB" id="A0A812CV38"/>
<keyword evidence="3" id="KW-1185">Reference proteome</keyword>
<proteinExistence type="predicted"/>
<evidence type="ECO:0000313" key="3">
    <source>
        <dbReference type="Proteomes" id="UP000597762"/>
    </source>
</evidence>
<feature type="transmembrane region" description="Helical" evidence="1">
    <location>
        <begin position="6"/>
        <end position="26"/>
    </location>
</feature>
<feature type="transmembrane region" description="Helical" evidence="1">
    <location>
        <begin position="33"/>
        <end position="53"/>
    </location>
</feature>
<evidence type="ECO:0000256" key="1">
    <source>
        <dbReference type="SAM" id="Phobius"/>
    </source>
</evidence>
<organism evidence="2 3">
    <name type="scientific">Acanthosepion pharaonis</name>
    <name type="common">Pharaoh cuttlefish</name>
    <name type="synonym">Sepia pharaonis</name>
    <dbReference type="NCBI Taxonomy" id="158019"/>
    <lineage>
        <taxon>Eukaryota</taxon>
        <taxon>Metazoa</taxon>
        <taxon>Spiralia</taxon>
        <taxon>Lophotrochozoa</taxon>
        <taxon>Mollusca</taxon>
        <taxon>Cephalopoda</taxon>
        <taxon>Coleoidea</taxon>
        <taxon>Decapodiformes</taxon>
        <taxon>Sepiida</taxon>
        <taxon>Sepiina</taxon>
        <taxon>Sepiidae</taxon>
        <taxon>Acanthosepion</taxon>
    </lineage>
</organism>
<feature type="transmembrane region" description="Helical" evidence="1">
    <location>
        <begin position="59"/>
        <end position="83"/>
    </location>
</feature>
<reference evidence="2" key="1">
    <citation type="submission" date="2021-01" db="EMBL/GenBank/DDBJ databases">
        <authorList>
            <person name="Li R."/>
            <person name="Bekaert M."/>
        </authorList>
    </citation>
    <scope>NUCLEOTIDE SEQUENCE</scope>
    <source>
        <strain evidence="2">Farmed</strain>
    </source>
</reference>
<feature type="transmembrane region" description="Helical" evidence="1">
    <location>
        <begin position="132"/>
        <end position="154"/>
    </location>
</feature>